<dbReference type="InterPro" id="IPR005149">
    <property type="entry name" value="Tscrpt_reg_PadR_N"/>
</dbReference>
<dbReference type="AlphaFoldDB" id="A0A4R1Q270"/>
<proteinExistence type="predicted"/>
<evidence type="ECO:0000259" key="1">
    <source>
        <dbReference type="Pfam" id="PF03551"/>
    </source>
</evidence>
<dbReference type="Pfam" id="PF03551">
    <property type="entry name" value="PadR"/>
    <property type="match status" value="1"/>
</dbReference>
<gene>
    <name evidence="2" type="ORF">EV210_10392</name>
</gene>
<dbReference type="SUPFAM" id="SSF46785">
    <property type="entry name" value="Winged helix' DNA-binding domain"/>
    <property type="match status" value="1"/>
</dbReference>
<evidence type="ECO:0000313" key="2">
    <source>
        <dbReference type="EMBL" id="TCL38620.1"/>
    </source>
</evidence>
<name>A0A4R1Q270_9FIRM</name>
<dbReference type="RefSeq" id="WP_132076666.1">
    <property type="nucleotide sequence ID" value="NZ_SLUI01000003.1"/>
</dbReference>
<organism evidence="2 3">
    <name type="scientific">Anaerospora hongkongensis</name>
    <dbReference type="NCBI Taxonomy" id="244830"/>
    <lineage>
        <taxon>Bacteria</taxon>
        <taxon>Bacillati</taxon>
        <taxon>Bacillota</taxon>
        <taxon>Negativicutes</taxon>
        <taxon>Selenomonadales</taxon>
        <taxon>Sporomusaceae</taxon>
        <taxon>Anaerospora</taxon>
    </lineage>
</organism>
<sequence length="125" mass="14396">MPHRTEDYQTWVKVITALFILSILEEGAAHGNKINEEIKRRTDKMLNPNPNVLYPLLRVMEEKGYIAGSWDNVSTRNKRVYTINDCGKASIPALREKVDQHLCAAEQKLKMIRSSLLARSQEEKE</sequence>
<dbReference type="InterPro" id="IPR036388">
    <property type="entry name" value="WH-like_DNA-bd_sf"/>
</dbReference>
<accession>A0A4R1Q270</accession>
<evidence type="ECO:0000313" key="3">
    <source>
        <dbReference type="Proteomes" id="UP000295063"/>
    </source>
</evidence>
<dbReference type="EMBL" id="SLUI01000003">
    <property type="protein sequence ID" value="TCL38620.1"/>
    <property type="molecule type" value="Genomic_DNA"/>
</dbReference>
<comment type="caution">
    <text evidence="2">The sequence shown here is derived from an EMBL/GenBank/DDBJ whole genome shotgun (WGS) entry which is preliminary data.</text>
</comment>
<dbReference type="OrthoDB" id="1683430at2"/>
<reference evidence="2 3" key="1">
    <citation type="submission" date="2019-03" db="EMBL/GenBank/DDBJ databases">
        <title>Genomic Encyclopedia of Type Strains, Phase IV (KMG-IV): sequencing the most valuable type-strain genomes for metagenomic binning, comparative biology and taxonomic classification.</title>
        <authorList>
            <person name="Goeker M."/>
        </authorList>
    </citation>
    <scope>NUCLEOTIDE SEQUENCE [LARGE SCALE GENOMIC DNA]</scope>
    <source>
        <strain evidence="2 3">DSM 15969</strain>
    </source>
</reference>
<feature type="domain" description="Transcription regulator PadR N-terminal" evidence="1">
    <location>
        <begin position="20"/>
        <end position="90"/>
    </location>
</feature>
<dbReference type="PANTHER" id="PTHR43252:SF7">
    <property type="entry name" value="TRANSCRIPTIONAL REGULATOR YQJI"/>
    <property type="match status" value="1"/>
</dbReference>
<dbReference type="PANTHER" id="PTHR43252">
    <property type="entry name" value="TRANSCRIPTIONAL REGULATOR YQJI"/>
    <property type="match status" value="1"/>
</dbReference>
<keyword evidence="3" id="KW-1185">Reference proteome</keyword>
<dbReference type="InterPro" id="IPR036390">
    <property type="entry name" value="WH_DNA-bd_sf"/>
</dbReference>
<dbReference type="Gene3D" id="1.10.10.10">
    <property type="entry name" value="Winged helix-like DNA-binding domain superfamily/Winged helix DNA-binding domain"/>
    <property type="match status" value="1"/>
</dbReference>
<protein>
    <submittedName>
        <fullName evidence="2">PadR family transcriptional regulator</fullName>
    </submittedName>
</protein>
<dbReference type="Proteomes" id="UP000295063">
    <property type="component" value="Unassembled WGS sequence"/>
</dbReference>